<dbReference type="EMBL" id="CAJOBH010177159">
    <property type="protein sequence ID" value="CAF4928659.1"/>
    <property type="molecule type" value="Genomic_DNA"/>
</dbReference>
<name>A0A8S3CXA2_9BILA</name>
<feature type="non-terminal residue" evidence="1">
    <location>
        <position position="1"/>
    </location>
</feature>
<comment type="caution">
    <text evidence="1">The sequence shown here is derived from an EMBL/GenBank/DDBJ whole genome shotgun (WGS) entry which is preliminary data.</text>
</comment>
<dbReference type="AlphaFoldDB" id="A0A8S3CXA2"/>
<evidence type="ECO:0000313" key="2">
    <source>
        <dbReference type="EMBL" id="CAF5099086.1"/>
    </source>
</evidence>
<gene>
    <name evidence="1" type="ORF">BYL167_LOCUS53238</name>
    <name evidence="2" type="ORF">GIL414_LOCUS62620</name>
</gene>
<reference evidence="1" key="1">
    <citation type="submission" date="2021-02" db="EMBL/GenBank/DDBJ databases">
        <authorList>
            <person name="Nowell W R."/>
        </authorList>
    </citation>
    <scope>NUCLEOTIDE SEQUENCE</scope>
</reference>
<protein>
    <submittedName>
        <fullName evidence="1">Uncharacterized protein</fullName>
    </submittedName>
</protein>
<organism evidence="1 3">
    <name type="scientific">Rotaria magnacalcarata</name>
    <dbReference type="NCBI Taxonomy" id="392030"/>
    <lineage>
        <taxon>Eukaryota</taxon>
        <taxon>Metazoa</taxon>
        <taxon>Spiralia</taxon>
        <taxon>Gnathifera</taxon>
        <taxon>Rotifera</taxon>
        <taxon>Eurotatoria</taxon>
        <taxon>Bdelloidea</taxon>
        <taxon>Philodinida</taxon>
        <taxon>Philodinidae</taxon>
        <taxon>Rotaria</taxon>
    </lineage>
</organism>
<dbReference type="Proteomes" id="UP000681720">
    <property type="component" value="Unassembled WGS sequence"/>
</dbReference>
<proteinExistence type="predicted"/>
<accession>A0A8S3CXA2</accession>
<evidence type="ECO:0000313" key="1">
    <source>
        <dbReference type="EMBL" id="CAF4928659.1"/>
    </source>
</evidence>
<evidence type="ECO:0000313" key="3">
    <source>
        <dbReference type="Proteomes" id="UP000681967"/>
    </source>
</evidence>
<dbReference type="EMBL" id="CAJOBJ010253726">
    <property type="protein sequence ID" value="CAF5099086.1"/>
    <property type="molecule type" value="Genomic_DNA"/>
</dbReference>
<sequence length="54" mass="6042">HEFDIIDPPQRVPVPIRSETAQLHVAGAAFSPPTIRVTVAEFVEQPHNAFELHE</sequence>
<dbReference type="Proteomes" id="UP000681967">
    <property type="component" value="Unassembled WGS sequence"/>
</dbReference>